<dbReference type="OrthoDB" id="9768004at2"/>
<dbReference type="PROSITE" id="PS51318">
    <property type="entry name" value="TAT"/>
    <property type="match status" value="1"/>
</dbReference>
<dbReference type="Pfam" id="PF03781">
    <property type="entry name" value="FGE-sulfatase"/>
    <property type="match status" value="1"/>
</dbReference>
<evidence type="ECO:0000256" key="1">
    <source>
        <dbReference type="SAM" id="SignalP"/>
    </source>
</evidence>
<evidence type="ECO:0000259" key="2">
    <source>
        <dbReference type="Pfam" id="PF03781"/>
    </source>
</evidence>
<evidence type="ECO:0000313" key="5">
    <source>
        <dbReference type="Proteomes" id="UP000239735"/>
    </source>
</evidence>
<dbReference type="InterPro" id="IPR051043">
    <property type="entry name" value="Sulfatase_Mod_Factor_Kinase"/>
</dbReference>
<dbReference type="CDD" id="cd15482">
    <property type="entry name" value="Sialidase_non-viral"/>
    <property type="match status" value="1"/>
</dbReference>
<feature type="domain" description="Sulfatase-modifying factor enzyme-like" evidence="2">
    <location>
        <begin position="44"/>
        <end position="264"/>
    </location>
</feature>
<accession>A0A2N9LCU5</accession>
<dbReference type="InterPro" id="IPR016187">
    <property type="entry name" value="CTDL_fold"/>
</dbReference>
<dbReference type="InterPro" id="IPR005532">
    <property type="entry name" value="SUMF_dom"/>
</dbReference>
<evidence type="ECO:0000259" key="3">
    <source>
        <dbReference type="Pfam" id="PF13088"/>
    </source>
</evidence>
<organism evidence="4 5">
    <name type="scientific">Candidatus Sulfuritelmatomonas gaucii</name>
    <dbReference type="NCBI Taxonomy" id="2043161"/>
    <lineage>
        <taxon>Bacteria</taxon>
        <taxon>Pseudomonadati</taxon>
        <taxon>Acidobacteriota</taxon>
        <taxon>Terriglobia</taxon>
        <taxon>Terriglobales</taxon>
        <taxon>Acidobacteriaceae</taxon>
        <taxon>Candidatus Sulfuritelmatomonas</taxon>
    </lineage>
</organism>
<dbReference type="InterPro" id="IPR042095">
    <property type="entry name" value="SUMF_sf"/>
</dbReference>
<dbReference type="GO" id="GO:0120147">
    <property type="term" value="F:formylglycine-generating oxidase activity"/>
    <property type="evidence" value="ECO:0007669"/>
    <property type="project" value="TreeGrafter"/>
</dbReference>
<dbReference type="PANTHER" id="PTHR23150:SF19">
    <property type="entry name" value="FORMYLGLYCINE-GENERATING ENZYME"/>
    <property type="match status" value="1"/>
</dbReference>
<dbReference type="SUPFAM" id="SSF56436">
    <property type="entry name" value="C-type lectin-like"/>
    <property type="match status" value="1"/>
</dbReference>
<dbReference type="PANTHER" id="PTHR23150">
    <property type="entry name" value="SULFATASE MODIFYING FACTOR 1, 2"/>
    <property type="match status" value="1"/>
</dbReference>
<dbReference type="EMBL" id="OKRB01000086">
    <property type="protein sequence ID" value="SPE20815.1"/>
    <property type="molecule type" value="Genomic_DNA"/>
</dbReference>
<reference evidence="5" key="1">
    <citation type="submission" date="2018-02" db="EMBL/GenBank/DDBJ databases">
        <authorList>
            <person name="Hausmann B."/>
        </authorList>
    </citation>
    <scope>NUCLEOTIDE SEQUENCE [LARGE SCALE GENOMIC DNA]</scope>
    <source>
        <strain evidence="5">Peat soil MAG SbA5</strain>
    </source>
</reference>
<name>A0A2N9LCU5_9BACT</name>
<feature type="signal peptide" evidence="1">
    <location>
        <begin position="1"/>
        <end position="20"/>
    </location>
</feature>
<dbReference type="Pfam" id="PF13088">
    <property type="entry name" value="BNR_2"/>
    <property type="match status" value="1"/>
</dbReference>
<evidence type="ECO:0000313" key="4">
    <source>
        <dbReference type="EMBL" id="SPE20815.1"/>
    </source>
</evidence>
<dbReference type="Gene3D" id="2.120.10.10">
    <property type="match status" value="1"/>
</dbReference>
<dbReference type="InterPro" id="IPR036278">
    <property type="entry name" value="Sialidase_sf"/>
</dbReference>
<dbReference type="InterPro" id="IPR011040">
    <property type="entry name" value="Sialidase"/>
</dbReference>
<sequence>MKIKRRSFIRNSFVAGAALAVPNTFIKLAPAAEGDGKTNSVGMRMITLPSGSFEMGQHDGGWDERPVHMVTLTHSFAIGATEVTNAQYEQFDPDHKRGEHISTGDDDAVVNVSYNDAVRFTEWLSRKEGRKYRLPTEAEWEYGARAGTQTVYPTGITLPTSYWKYQQATALSGDRFWGFTLKVAQTPPNQFGLFDMLGNVEEWCLDWYGPYNSDPVTDPAGPLSGYVRVTRGGSFATELLDLRPAGRMAALPDDKHEKIGFRVVQTDAPTQVSGIAMSTPLFQQHVPQVTMHWKETGKTPSFANPRVYVKIPEGSKGPLYSEHNHFPSIIYADNGDLLATWYTCDFEESRHLYIAASRLRAGAEEWDDASLFFATPGRNDHSTALFRANDGKLYQFQGVGSDSFQTKQILVSRESADNGASWSAPKIRDSQRRMLNPHHVLEHSSGCWVMTSDFNLDEPLWGELLVSWDRGASWHSAGPRIVGQHPAIVELKDHSLMIAGRTNEKTGSSYPDGKGLPLSITPDLGKTWIYRRTSLPEVSWGQRSVLMRLKEGAILYIGFTDGSGFVISETEAKYVMNPQGGMDFTAKDRALFKGYGLFAAASYDEGRTWPVRRLITAGGSPKAYDGGGNTHLFLMDDTHAEPRAYLNAVQTPDGVVQLLSSRLHYQFNLAWLEEGTHYQSK</sequence>
<protein>
    <submittedName>
        <fullName evidence="4">BNR/Asp-box repeat protein</fullName>
    </submittedName>
</protein>
<dbReference type="SUPFAM" id="SSF50939">
    <property type="entry name" value="Sialidases"/>
    <property type="match status" value="1"/>
</dbReference>
<dbReference type="Gene3D" id="3.90.1580.10">
    <property type="entry name" value="paralog of FGE (formylglycine-generating enzyme)"/>
    <property type="match status" value="1"/>
</dbReference>
<feature type="chain" id="PRO_5014692755" evidence="1">
    <location>
        <begin position="21"/>
        <end position="681"/>
    </location>
</feature>
<dbReference type="AlphaFoldDB" id="A0A2N9LCU5"/>
<proteinExistence type="predicted"/>
<gene>
    <name evidence="4" type="ORF">SBA5_30020</name>
</gene>
<dbReference type="InterPro" id="IPR006311">
    <property type="entry name" value="TAT_signal"/>
</dbReference>
<feature type="domain" description="Sialidase" evidence="3">
    <location>
        <begin position="335"/>
        <end position="557"/>
    </location>
</feature>
<keyword evidence="1" id="KW-0732">Signal</keyword>
<dbReference type="Proteomes" id="UP000239735">
    <property type="component" value="Unassembled WGS sequence"/>
</dbReference>